<gene>
    <name evidence="3" type="ORF">GFSPODELE1_LOCUS2038</name>
</gene>
<feature type="compositionally biased region" description="Low complexity" evidence="1">
    <location>
        <begin position="1"/>
        <end position="11"/>
    </location>
</feature>
<keyword evidence="2" id="KW-0812">Transmembrane</keyword>
<feature type="transmembrane region" description="Helical" evidence="2">
    <location>
        <begin position="192"/>
        <end position="217"/>
    </location>
</feature>
<evidence type="ECO:0000313" key="3">
    <source>
        <dbReference type="EMBL" id="CAL1698184.1"/>
    </source>
</evidence>
<feature type="transmembrane region" description="Helical" evidence="2">
    <location>
        <begin position="115"/>
        <end position="140"/>
    </location>
</feature>
<feature type="transmembrane region" description="Helical" evidence="2">
    <location>
        <begin position="152"/>
        <end position="171"/>
    </location>
</feature>
<evidence type="ECO:0000313" key="4">
    <source>
        <dbReference type="Proteomes" id="UP001497453"/>
    </source>
</evidence>
<keyword evidence="4" id="KW-1185">Reference proteome</keyword>
<protein>
    <submittedName>
        <fullName evidence="3">Uncharacterized protein</fullName>
    </submittedName>
</protein>
<evidence type="ECO:0000256" key="2">
    <source>
        <dbReference type="SAM" id="Phobius"/>
    </source>
</evidence>
<feature type="transmembrane region" description="Helical" evidence="2">
    <location>
        <begin position="237"/>
        <end position="255"/>
    </location>
</feature>
<organism evidence="3 4">
    <name type="scientific">Somion occarium</name>
    <dbReference type="NCBI Taxonomy" id="3059160"/>
    <lineage>
        <taxon>Eukaryota</taxon>
        <taxon>Fungi</taxon>
        <taxon>Dikarya</taxon>
        <taxon>Basidiomycota</taxon>
        <taxon>Agaricomycotina</taxon>
        <taxon>Agaricomycetes</taxon>
        <taxon>Polyporales</taxon>
        <taxon>Cerrenaceae</taxon>
        <taxon>Somion</taxon>
    </lineage>
</organism>
<reference evidence="4" key="1">
    <citation type="submission" date="2024-04" db="EMBL/GenBank/DDBJ databases">
        <authorList>
            <person name="Shaw F."/>
            <person name="Minotto A."/>
        </authorList>
    </citation>
    <scope>NUCLEOTIDE SEQUENCE [LARGE SCALE GENOMIC DNA]</scope>
</reference>
<feature type="compositionally biased region" description="Basic and acidic residues" evidence="1">
    <location>
        <begin position="30"/>
        <end position="40"/>
    </location>
</feature>
<feature type="transmembrane region" description="Helical" evidence="2">
    <location>
        <begin position="416"/>
        <end position="434"/>
    </location>
</feature>
<dbReference type="EMBL" id="OZ037953">
    <property type="protein sequence ID" value="CAL1698184.1"/>
    <property type="molecule type" value="Genomic_DNA"/>
</dbReference>
<evidence type="ECO:0000256" key="1">
    <source>
        <dbReference type="SAM" id="MobiDB-lite"/>
    </source>
</evidence>
<sequence length="470" mass="52039">MRSTTAAAAAAVPWAIRRKKPTEDISLPTDNERGDRDAHKPLLNSGVPSGQPATYGTLSGSRVSPERFRRSSSSLGRVPEEELIQEEAVADESAEEVEWELEEQGFYRGSYRAKVLLYTFVPLGCLLVFTILAVLPNLIWPLRNVEPPPYGQYFPFPLPEFLVASALWSLSRSIRLPLYTAFSALLRNKSSLRITVSFNLVYAFTYNVLRMAALPILRIRHDMDYPLPSCRDLAFRRVWWLALGWTFIETAMGIGQDYAQIALYKNVMISEDQVAELESDVLNGTGRELASPSIEILPLSPRDPTERPSLARIASGSSVGLNSKTPSPVTETEALELEVDRDLEQLVNLKEREDLEEVYGLPIIKIPVFVLCLQRIDSILITVGITLVLSASYLRSHISLSSSALSNPPLSSNKPILITFPSVFLLNTFLMILYSPAVLPRLGIHTAAYIAFFVGLGSLFAGLGLWGALA</sequence>
<keyword evidence="2" id="KW-1133">Transmembrane helix</keyword>
<dbReference type="Proteomes" id="UP001497453">
    <property type="component" value="Chromosome 10"/>
</dbReference>
<feature type="compositionally biased region" description="Polar residues" evidence="1">
    <location>
        <begin position="46"/>
        <end position="62"/>
    </location>
</feature>
<keyword evidence="2" id="KW-0472">Membrane</keyword>
<feature type="region of interest" description="Disordered" evidence="1">
    <location>
        <begin position="1"/>
        <end position="77"/>
    </location>
</feature>
<name>A0ABP1CUI9_9APHY</name>
<proteinExistence type="predicted"/>
<feature type="transmembrane region" description="Helical" evidence="2">
    <location>
        <begin position="379"/>
        <end position="396"/>
    </location>
</feature>
<accession>A0ABP1CUI9</accession>
<feature type="transmembrane region" description="Helical" evidence="2">
    <location>
        <begin position="446"/>
        <end position="469"/>
    </location>
</feature>